<dbReference type="EMBL" id="CP002191">
    <property type="protein sequence ID" value="AFD25209.1"/>
    <property type="molecule type" value="Genomic_DNA"/>
</dbReference>
<dbReference type="AlphaFoldDB" id="H8GSD6"/>
<protein>
    <submittedName>
        <fullName evidence="4">Putative acetyltransferase</fullName>
    </submittedName>
</protein>
<dbReference type="PATRIC" id="fig|745776.4.peg.1320"/>
<evidence type="ECO:0000313" key="5">
    <source>
        <dbReference type="Proteomes" id="UP000007575"/>
    </source>
</evidence>
<evidence type="ECO:0000313" key="4">
    <source>
        <dbReference type="EMBL" id="AFD25209.1"/>
    </source>
</evidence>
<dbReference type="PROSITE" id="PS51186">
    <property type="entry name" value="GNAT"/>
    <property type="match status" value="1"/>
</dbReference>
<dbReference type="InterPro" id="IPR000182">
    <property type="entry name" value="GNAT_dom"/>
</dbReference>
<dbReference type="KEGG" id="dgo:DGo_CA1282"/>
<dbReference type="SUPFAM" id="SSF55729">
    <property type="entry name" value="Acyl-CoA N-acyltransferases (Nat)"/>
    <property type="match status" value="1"/>
</dbReference>
<proteinExistence type="predicted"/>
<dbReference type="STRING" id="745776.DGo_CA1282"/>
<sequence>MDDAGAARVIEEAFARPGHRLSFEFTLLLEEDGVPLGLAVLYPGERAELLDRPFHDRLRALGRPDHIVAEARPGELYLDTLAVAGAARGRGLGATLLAACAARAQAAGLPLALLVEDGNPAGRLYRRLGFAGEEEVTVAGHRYLRLAWAAAPAAGR</sequence>
<evidence type="ECO:0000256" key="1">
    <source>
        <dbReference type="ARBA" id="ARBA00022679"/>
    </source>
</evidence>
<dbReference type="PANTHER" id="PTHR43877:SF2">
    <property type="entry name" value="AMINOALKYLPHOSPHONATE N-ACETYLTRANSFERASE-RELATED"/>
    <property type="match status" value="1"/>
</dbReference>
<keyword evidence="1 4" id="KW-0808">Transferase</keyword>
<dbReference type="PANTHER" id="PTHR43877">
    <property type="entry name" value="AMINOALKYLPHOSPHONATE N-ACETYLTRANSFERASE-RELATED-RELATED"/>
    <property type="match status" value="1"/>
</dbReference>
<dbReference type="InterPro" id="IPR050832">
    <property type="entry name" value="Bact_Acetyltransf"/>
</dbReference>
<evidence type="ECO:0000259" key="3">
    <source>
        <dbReference type="PROSITE" id="PS51186"/>
    </source>
</evidence>
<gene>
    <name evidence="4" type="ordered locus">DGo_CA1282</name>
</gene>
<keyword evidence="5" id="KW-1185">Reference proteome</keyword>
<feature type="domain" description="N-acetyltransferase" evidence="3">
    <location>
        <begin position="1"/>
        <end position="149"/>
    </location>
</feature>
<keyword evidence="2" id="KW-0012">Acyltransferase</keyword>
<name>H8GSD6_DEIGI</name>
<dbReference type="eggNOG" id="COG0456">
    <property type="taxonomic scope" value="Bacteria"/>
</dbReference>
<dbReference type="GO" id="GO:0016747">
    <property type="term" value="F:acyltransferase activity, transferring groups other than amino-acyl groups"/>
    <property type="evidence" value="ECO:0007669"/>
    <property type="project" value="InterPro"/>
</dbReference>
<accession>H8GSD6</accession>
<dbReference type="InterPro" id="IPR016181">
    <property type="entry name" value="Acyl_CoA_acyltransferase"/>
</dbReference>
<dbReference type="Gene3D" id="3.40.630.30">
    <property type="match status" value="1"/>
</dbReference>
<reference evidence="4 5" key="1">
    <citation type="journal article" date="2012" name="PLoS ONE">
        <title>Genome sequence and transcriptome analysis of the radioresistant bacterium Deinococcus gobiensis: insights into the extreme environmental adaptations.</title>
        <authorList>
            <person name="Yuan M."/>
            <person name="Chen M."/>
            <person name="Zhang W."/>
            <person name="Lu W."/>
            <person name="Wang J."/>
            <person name="Yang M."/>
            <person name="Zhao P."/>
            <person name="Tang R."/>
            <person name="Li X."/>
            <person name="Hao Y."/>
            <person name="Zhou Z."/>
            <person name="Zhan Y."/>
            <person name="Yu H."/>
            <person name="Teng C."/>
            <person name="Yan Y."/>
            <person name="Ping S."/>
            <person name="Wang Y."/>
            <person name="Lin M."/>
        </authorList>
    </citation>
    <scope>NUCLEOTIDE SEQUENCE [LARGE SCALE GENOMIC DNA]</scope>
    <source>
        <strain evidence="4 5">I-0</strain>
    </source>
</reference>
<organism evidence="4 5">
    <name type="scientific">Deinococcus gobiensis (strain DSM 21396 / JCM 16679 / CGMCC 1.7299 / I-0)</name>
    <dbReference type="NCBI Taxonomy" id="745776"/>
    <lineage>
        <taxon>Bacteria</taxon>
        <taxon>Thermotogati</taxon>
        <taxon>Deinococcota</taxon>
        <taxon>Deinococci</taxon>
        <taxon>Deinococcales</taxon>
        <taxon>Deinococcaceae</taxon>
        <taxon>Deinococcus</taxon>
    </lineage>
</organism>
<dbReference type="Pfam" id="PF00583">
    <property type="entry name" value="Acetyltransf_1"/>
    <property type="match status" value="1"/>
</dbReference>
<dbReference type="Proteomes" id="UP000007575">
    <property type="component" value="Chromosome"/>
</dbReference>
<evidence type="ECO:0000256" key="2">
    <source>
        <dbReference type="ARBA" id="ARBA00023315"/>
    </source>
</evidence>
<dbReference type="HOGENOM" id="CLU_087235_2_0_0"/>